<dbReference type="PANTHER" id="PTHR34194:SF2">
    <property type="entry name" value="F14J8.16 PROTEIN"/>
    <property type="match status" value="1"/>
</dbReference>
<dbReference type="EMBL" id="JAUHHV010000011">
    <property type="protein sequence ID" value="KAK1407676.1"/>
    <property type="molecule type" value="Genomic_DNA"/>
</dbReference>
<gene>
    <name evidence="1" type="ORF">QVD17_39298</name>
</gene>
<name>A0AAD8JPZ8_TARER</name>
<proteinExistence type="predicted"/>
<accession>A0AAD8JPZ8</accession>
<evidence type="ECO:0000313" key="2">
    <source>
        <dbReference type="Proteomes" id="UP001229421"/>
    </source>
</evidence>
<comment type="caution">
    <text evidence="1">The sequence shown here is derived from an EMBL/GenBank/DDBJ whole genome shotgun (WGS) entry which is preliminary data.</text>
</comment>
<reference evidence="1" key="1">
    <citation type="journal article" date="2023" name="bioRxiv">
        <title>Improved chromosome-level genome assembly for marigold (Tagetes erecta).</title>
        <authorList>
            <person name="Jiang F."/>
            <person name="Yuan L."/>
            <person name="Wang S."/>
            <person name="Wang H."/>
            <person name="Xu D."/>
            <person name="Wang A."/>
            <person name="Fan W."/>
        </authorList>
    </citation>
    <scope>NUCLEOTIDE SEQUENCE</scope>
    <source>
        <strain evidence="1">WSJ</strain>
        <tissue evidence="1">Leaf</tissue>
    </source>
</reference>
<organism evidence="1 2">
    <name type="scientific">Tagetes erecta</name>
    <name type="common">African marigold</name>
    <dbReference type="NCBI Taxonomy" id="13708"/>
    <lineage>
        <taxon>Eukaryota</taxon>
        <taxon>Viridiplantae</taxon>
        <taxon>Streptophyta</taxon>
        <taxon>Embryophyta</taxon>
        <taxon>Tracheophyta</taxon>
        <taxon>Spermatophyta</taxon>
        <taxon>Magnoliopsida</taxon>
        <taxon>eudicotyledons</taxon>
        <taxon>Gunneridae</taxon>
        <taxon>Pentapetalae</taxon>
        <taxon>asterids</taxon>
        <taxon>campanulids</taxon>
        <taxon>Asterales</taxon>
        <taxon>Asteraceae</taxon>
        <taxon>Asteroideae</taxon>
        <taxon>Heliantheae alliance</taxon>
        <taxon>Tageteae</taxon>
        <taxon>Tagetes</taxon>
    </lineage>
</organism>
<dbReference type="Proteomes" id="UP001229421">
    <property type="component" value="Unassembled WGS sequence"/>
</dbReference>
<sequence>MESYDNIYTRRLKRPAFDIRPSDLDSKKPDFKRLKTFPSVDVDHDYVWYVEFLFEPDEQTEVIRSEDQNEDENIFGNGNVKEYEVVGVDVDENDKDPDYCLFLKNLTEHGKSYKLNISQRDDEPRFLYYEELQTFIDTIEDLQINQKAERRLKEKNRKISTKKNVSRRKRIDDHKCVTQPSELVAVKLEEDVVDYEKNATGSDSDSDVVILDNVLNCSKADDKQPLLTEKESALKEKLMHVLKQPYNEKEYEELSDYIEQKKPLRRHLDLRGRPMSSAFGGAEKSLLDTIPGSFRRILSAARNDSPKALNLLRMICFWLEHLPNEDAFAPWEDKCILRVRPRE</sequence>
<protein>
    <submittedName>
        <fullName evidence="1">Uncharacterized protein</fullName>
    </submittedName>
</protein>
<evidence type="ECO:0000313" key="1">
    <source>
        <dbReference type="EMBL" id="KAK1407676.1"/>
    </source>
</evidence>
<dbReference type="PANTHER" id="PTHR34194">
    <property type="entry name" value="F14J8.16 PROTEIN"/>
    <property type="match status" value="1"/>
</dbReference>
<dbReference type="AlphaFoldDB" id="A0AAD8JPZ8"/>
<keyword evidence="2" id="KW-1185">Reference proteome</keyword>